<evidence type="ECO:0000313" key="2">
    <source>
        <dbReference type="Proteomes" id="UP000092584"/>
    </source>
</evidence>
<dbReference type="EMBL" id="LSFM01000007">
    <property type="protein sequence ID" value="OBY66018.1"/>
    <property type="molecule type" value="Genomic_DNA"/>
</dbReference>
<dbReference type="RefSeq" id="WP_065317944.1">
    <property type="nucleotide sequence ID" value="NZ_CP017477.1"/>
</dbReference>
<reference evidence="2" key="1">
    <citation type="submission" date="2016-02" db="EMBL/GenBank/DDBJ databases">
        <authorList>
            <person name="Shin S.-K."/>
            <person name="Yi H."/>
            <person name="Kim E."/>
        </authorList>
    </citation>
    <scope>NUCLEOTIDE SEQUENCE [LARGE SCALE GENOMIC DNA]</scope>
    <source>
        <strain evidence="2">LPB0003</strain>
    </source>
</reference>
<name>A0A1B8U2C1_9FLAO</name>
<evidence type="ECO:0000313" key="1">
    <source>
        <dbReference type="EMBL" id="OBY66018.1"/>
    </source>
</evidence>
<keyword evidence="2" id="KW-1185">Reference proteome</keyword>
<accession>A0A1B8U2C1</accession>
<gene>
    <name evidence="1" type="ORF">LPB3_02055</name>
</gene>
<dbReference type="AlphaFoldDB" id="A0A1B8U2C1"/>
<comment type="caution">
    <text evidence="1">The sequence shown here is derived from an EMBL/GenBank/DDBJ whole genome shotgun (WGS) entry which is preliminary data.</text>
</comment>
<organism evidence="1 2">
    <name type="scientific">Polaribacter vadi</name>
    <dbReference type="NCBI Taxonomy" id="1774273"/>
    <lineage>
        <taxon>Bacteria</taxon>
        <taxon>Pseudomonadati</taxon>
        <taxon>Bacteroidota</taxon>
        <taxon>Flavobacteriia</taxon>
        <taxon>Flavobacteriales</taxon>
        <taxon>Flavobacteriaceae</taxon>
    </lineage>
</organism>
<dbReference type="Proteomes" id="UP000092584">
    <property type="component" value="Unassembled WGS sequence"/>
</dbReference>
<proteinExistence type="predicted"/>
<dbReference type="KEGG" id="pob:LPB03_13525"/>
<sequence>MKKIIKIVAVGILFLSTNCGIKETEFNKQKWNDQTDGFYENRKNMVKDLLKNHLTKGMKYSQLTELIGEPENYANLKDNTVAYRIMENYGWNIDPIETKILKIELTKDSLVKKYKIEHWKN</sequence>
<dbReference type="OrthoDB" id="1493479at2"/>
<protein>
    <submittedName>
        <fullName evidence="1">Uncharacterized protein</fullName>
    </submittedName>
</protein>